<organism evidence="5 6">
    <name type="scientific">Plasmopara viticola lesion associated ourmia-like virus 11</name>
    <dbReference type="NCBI Taxonomy" id="2686478"/>
    <lineage>
        <taxon>Viruses</taxon>
        <taxon>Riboviria</taxon>
        <taxon>Orthornavirae</taxon>
        <taxon>Lenarviricota</taxon>
        <taxon>Miaviricetes</taxon>
        <taxon>Ourlivirales</taxon>
        <taxon>Botourmiaviridae</taxon>
        <taxon>Magoulivirus</taxon>
        <taxon>Magoulivirus etaplasmoparae</taxon>
    </lineage>
</organism>
<protein>
    <submittedName>
        <fullName evidence="5">RNA dependent RNA polymerase</fullName>
    </submittedName>
</protein>
<evidence type="ECO:0000313" key="5">
    <source>
        <dbReference type="EMBL" id="QGY72541.1"/>
    </source>
</evidence>
<keyword evidence="2" id="KW-0808">Transferase</keyword>
<name>A0ABX6FJT1_9VIRU</name>
<evidence type="ECO:0000256" key="1">
    <source>
        <dbReference type="ARBA" id="ARBA00022484"/>
    </source>
</evidence>
<dbReference type="EMBL" id="MN532598">
    <property type="protein sequence ID" value="QGY72541.1"/>
    <property type="molecule type" value="Genomic_RNA"/>
</dbReference>
<reference evidence="5 6" key="1">
    <citation type="journal article" date="2020" name="Virus Evol.">
        <title>Analysis of the virome associated to grapevine downy mildew lesions reveals new mycovirus lineages.</title>
        <authorList>
            <person name="Chiapello M."/>
            <person name="Rodriguez-Romero J."/>
            <person name="Ayllon M.A."/>
            <person name="Turina M."/>
        </authorList>
    </citation>
    <scope>NUCLEOTIDE SEQUENCE [LARGE SCALE GENOMIC DNA]</scope>
    <source>
        <strain evidence="5">DMG-B_52945</strain>
    </source>
</reference>
<dbReference type="SUPFAM" id="SSF56672">
    <property type="entry name" value="DNA/RNA polymerases"/>
    <property type="match status" value="1"/>
</dbReference>
<dbReference type="InterPro" id="IPR008686">
    <property type="entry name" value="RNA_pol_mitovir"/>
</dbReference>
<dbReference type="RefSeq" id="YP_010800211.1">
    <property type="nucleotide sequence ID" value="NC_076746.1"/>
</dbReference>
<evidence type="ECO:0000256" key="3">
    <source>
        <dbReference type="ARBA" id="ARBA00022695"/>
    </source>
</evidence>
<accession>A0ABX6FJT1</accession>
<dbReference type="InterPro" id="IPR043502">
    <property type="entry name" value="DNA/RNA_pol_sf"/>
</dbReference>
<keyword evidence="1" id="KW-0696">RNA-directed RNA polymerase</keyword>
<dbReference type="GeneID" id="80538695"/>
<evidence type="ECO:0000256" key="2">
    <source>
        <dbReference type="ARBA" id="ARBA00022679"/>
    </source>
</evidence>
<evidence type="ECO:0000256" key="4">
    <source>
        <dbReference type="SAM" id="MobiDB-lite"/>
    </source>
</evidence>
<proteinExistence type="predicted"/>
<dbReference type="Proteomes" id="UP000830930">
    <property type="component" value="Segment"/>
</dbReference>
<sequence>MVTKETKQELLLSRYRRVRHHGWVPRGKSAMRSRWFLMEGLDRLETLRKLIKIETDIDLPAVKQAWTLQLLKQFTVDLISGAPHPWREAIYSKHSDKRSRMFIASSLFLFRKAIGSPPSSEADKRERQDMYKEKMCSPQSPPSAEVIDFATRQVLRNFKPGWDRSWNKAVDNFTLPTSSCLESSRSDGGARGLLGSIPMPEDSSWDPIRSDFRSFCAGFKRRALNNRTRLSTVSTGGKDRIVSVFSVERSFLTPLHRIIYDHISRKKWLLRGEAEPGRFLDFLPRQGEIFVSGDYESASDNLNVHLSEHILACLESTSEFVPRRVWAEARAALRSGLGKGSTQERGQLMGSVLSFPLLCITNFLALKFSIRRFVPLRINGDDIVFRATPSEYRDWKNCVQEWGLTLSQGKTLVSKSTFSLNSAFFQSTEDRVVSLPFLRSSCIFGPPETANAVAGRLRSSVVEVKKKTRMKVHRRVLSECRQAILGSQRSLRRGLQCDISRKVIKDVGLARWERFYMEQREERPLPAITPTRVCVFVEGWERKISAEEQDPAFVQELVESCWKPMIYRASDYWDLLKKGTIHYVKPPAWKHARMAGCTRIEYDNYLEDLADVPPFRKEVGKWVWVRSRGKGEVLFAPASGEE</sequence>
<feature type="compositionally biased region" description="Basic and acidic residues" evidence="4">
    <location>
        <begin position="121"/>
        <end position="135"/>
    </location>
</feature>
<feature type="region of interest" description="Disordered" evidence="4">
    <location>
        <begin position="117"/>
        <end position="142"/>
    </location>
</feature>
<dbReference type="Pfam" id="PF05919">
    <property type="entry name" value="Mitovir_RNA_pol"/>
    <property type="match status" value="1"/>
</dbReference>
<keyword evidence="6" id="KW-1185">Reference proteome</keyword>
<evidence type="ECO:0000313" key="6">
    <source>
        <dbReference type="Proteomes" id="UP000830930"/>
    </source>
</evidence>
<keyword evidence="3" id="KW-0548">Nucleotidyltransferase</keyword>